<sequence>MTGRGALMALAPSLLGMAACAPVPVEQAERSCLQDARSAVAPQTEVGLGVGSGGYRGGYIQLGVTSDYIMGRDPSDVFDHCVRRRSGRMPSRPLYDQPGWRG</sequence>
<evidence type="ECO:0008006" key="4">
    <source>
        <dbReference type="Google" id="ProtNLM"/>
    </source>
</evidence>
<accession>A0A6L6J6V9</accession>
<proteinExistence type="predicted"/>
<keyword evidence="1" id="KW-0732">Signal</keyword>
<reference evidence="2 3" key="1">
    <citation type="submission" date="2019-11" db="EMBL/GenBank/DDBJ databases">
        <authorList>
            <person name="Dong K."/>
        </authorList>
    </citation>
    <scope>NUCLEOTIDE SEQUENCE [LARGE SCALE GENOMIC DNA]</scope>
    <source>
        <strain evidence="2 3">NBRC 111993</strain>
    </source>
</reference>
<dbReference type="EMBL" id="WMIE01000001">
    <property type="protein sequence ID" value="MTH76459.1"/>
    <property type="molecule type" value="Genomic_DNA"/>
</dbReference>
<keyword evidence="3" id="KW-1185">Reference proteome</keyword>
<organism evidence="2 3">
    <name type="scientific">Paracoccus aestuariivivens</name>
    <dbReference type="NCBI Taxonomy" id="1820333"/>
    <lineage>
        <taxon>Bacteria</taxon>
        <taxon>Pseudomonadati</taxon>
        <taxon>Pseudomonadota</taxon>
        <taxon>Alphaproteobacteria</taxon>
        <taxon>Rhodobacterales</taxon>
        <taxon>Paracoccaceae</taxon>
        <taxon>Paracoccus</taxon>
    </lineage>
</organism>
<dbReference type="Proteomes" id="UP000478183">
    <property type="component" value="Unassembled WGS sequence"/>
</dbReference>
<evidence type="ECO:0000313" key="2">
    <source>
        <dbReference type="EMBL" id="MTH76459.1"/>
    </source>
</evidence>
<protein>
    <recommendedName>
        <fullName evidence="4">Lipoprotein</fullName>
    </recommendedName>
</protein>
<evidence type="ECO:0000256" key="1">
    <source>
        <dbReference type="SAM" id="SignalP"/>
    </source>
</evidence>
<evidence type="ECO:0000313" key="3">
    <source>
        <dbReference type="Proteomes" id="UP000478183"/>
    </source>
</evidence>
<comment type="caution">
    <text evidence="2">The sequence shown here is derived from an EMBL/GenBank/DDBJ whole genome shotgun (WGS) entry which is preliminary data.</text>
</comment>
<feature type="signal peptide" evidence="1">
    <location>
        <begin position="1"/>
        <end position="21"/>
    </location>
</feature>
<dbReference type="AlphaFoldDB" id="A0A6L6J6V9"/>
<dbReference type="RefSeq" id="WP_155093835.1">
    <property type="nucleotide sequence ID" value="NZ_WMIE01000001.1"/>
</dbReference>
<dbReference type="PROSITE" id="PS51257">
    <property type="entry name" value="PROKAR_LIPOPROTEIN"/>
    <property type="match status" value="1"/>
</dbReference>
<dbReference type="OrthoDB" id="7691501at2"/>
<name>A0A6L6J6V9_9RHOB</name>
<gene>
    <name evidence="2" type="ORF">GL286_01805</name>
</gene>
<feature type="chain" id="PRO_5026954073" description="Lipoprotein" evidence="1">
    <location>
        <begin position="22"/>
        <end position="102"/>
    </location>
</feature>